<dbReference type="OrthoDB" id="9780884at2"/>
<feature type="transmembrane region" description="Helical" evidence="3">
    <location>
        <begin position="137"/>
        <end position="156"/>
    </location>
</feature>
<reference evidence="5 6" key="1">
    <citation type="submission" date="2019-03" db="EMBL/GenBank/DDBJ databases">
        <title>Luteimonas zhaokaii sp.nov., isolated from the rectal contents of Plateau pika in Yushu, Qinghai Province, China.</title>
        <authorList>
            <person name="Zhang G."/>
        </authorList>
    </citation>
    <scope>NUCLEOTIDE SEQUENCE [LARGE SCALE GENOMIC DNA]</scope>
    <source>
        <strain evidence="5 6">THG-MD21</strain>
    </source>
</reference>
<gene>
    <name evidence="5" type="ORF">E2F49_01455</name>
</gene>
<evidence type="ECO:0000259" key="4">
    <source>
        <dbReference type="Pfam" id="PF00149"/>
    </source>
</evidence>
<keyword evidence="3" id="KW-1133">Transmembrane helix</keyword>
<dbReference type="GO" id="GO:0046872">
    <property type="term" value="F:metal ion binding"/>
    <property type="evidence" value="ECO:0007669"/>
    <property type="project" value="UniProtKB-KW"/>
</dbReference>
<comment type="caution">
    <text evidence="5">The sequence shown here is derived from an EMBL/GenBank/DDBJ whole genome shotgun (WGS) entry which is preliminary data.</text>
</comment>
<dbReference type="EMBL" id="SMTG01000002">
    <property type="protein sequence ID" value="TDK34021.1"/>
    <property type="molecule type" value="Genomic_DNA"/>
</dbReference>
<dbReference type="Gene3D" id="3.60.21.10">
    <property type="match status" value="1"/>
</dbReference>
<keyword evidence="6" id="KW-1185">Reference proteome</keyword>
<keyword evidence="3" id="KW-0812">Transmembrane</keyword>
<evidence type="ECO:0000313" key="5">
    <source>
        <dbReference type="EMBL" id="TDK34021.1"/>
    </source>
</evidence>
<dbReference type="AlphaFoldDB" id="A0A4R5UFH8"/>
<sequence length="409" mass="44153">MLARDDGIVDHGRPPRRSGLHGSFFPALFPDAVVLITAALVLVPYLILRFVWPLRLSWPAKAALSVALCALAFHHRIVARFAGSVASPELPKFVIAAIGTAFIALLLTAVFVLLLDLVMLVVWMLRRRQLLARLRAPALRPALAGIALLLSAFGTWQAMAVPQVRQVEIAIADLPQAFDGYRLLQLTDIHASRLLTGDWVTEVVAASNAQRPDLIVITGDLVDGSVTARANDVRPLADLRAPDGVVAITGNHEYYGQYRDWMDAFRAMGMTVLENTHLRIARDGAALTIAGVTDPVAARYGLTLPDVDAALAGRDADAPVVLLDHRPTQARENARRGVDLQLSGHTHGGHIVGMDRLVARANGGFVSGRYDVDGMQLYVSNGAGLWPGFATRIGVPSEITVITLRRAAR</sequence>
<name>A0A4R5UFH8_9GAMM</name>
<dbReference type="GO" id="GO:0009245">
    <property type="term" value="P:lipid A biosynthetic process"/>
    <property type="evidence" value="ECO:0007669"/>
    <property type="project" value="TreeGrafter"/>
</dbReference>
<dbReference type="InterPro" id="IPR051158">
    <property type="entry name" value="Metallophosphoesterase_sf"/>
</dbReference>
<dbReference type="Proteomes" id="UP000295543">
    <property type="component" value="Unassembled WGS sequence"/>
</dbReference>
<keyword evidence="3" id="KW-0472">Membrane</keyword>
<organism evidence="5 6">
    <name type="scientific">Luteimonas terrae</name>
    <dbReference type="NCBI Taxonomy" id="1530191"/>
    <lineage>
        <taxon>Bacteria</taxon>
        <taxon>Pseudomonadati</taxon>
        <taxon>Pseudomonadota</taxon>
        <taxon>Gammaproteobacteria</taxon>
        <taxon>Lysobacterales</taxon>
        <taxon>Lysobacteraceae</taxon>
        <taxon>Luteimonas</taxon>
    </lineage>
</organism>
<evidence type="ECO:0000256" key="2">
    <source>
        <dbReference type="ARBA" id="ARBA00022801"/>
    </source>
</evidence>
<dbReference type="GO" id="GO:0008758">
    <property type="term" value="F:UDP-2,3-diacylglucosamine hydrolase activity"/>
    <property type="evidence" value="ECO:0007669"/>
    <property type="project" value="TreeGrafter"/>
</dbReference>
<dbReference type="GO" id="GO:0016020">
    <property type="term" value="C:membrane"/>
    <property type="evidence" value="ECO:0007669"/>
    <property type="project" value="GOC"/>
</dbReference>
<dbReference type="SUPFAM" id="SSF56300">
    <property type="entry name" value="Metallo-dependent phosphatases"/>
    <property type="match status" value="1"/>
</dbReference>
<proteinExistence type="predicted"/>
<feature type="domain" description="Calcineurin-like phosphoesterase" evidence="4">
    <location>
        <begin position="182"/>
        <end position="348"/>
    </location>
</feature>
<feature type="transmembrane region" description="Helical" evidence="3">
    <location>
        <begin position="94"/>
        <end position="125"/>
    </location>
</feature>
<keyword evidence="2" id="KW-0378">Hydrolase</keyword>
<evidence type="ECO:0000313" key="6">
    <source>
        <dbReference type="Proteomes" id="UP000295543"/>
    </source>
</evidence>
<dbReference type="PANTHER" id="PTHR31302">
    <property type="entry name" value="TRANSMEMBRANE PROTEIN WITH METALLOPHOSPHOESTERASE DOMAIN-RELATED"/>
    <property type="match status" value="1"/>
</dbReference>
<dbReference type="Pfam" id="PF00149">
    <property type="entry name" value="Metallophos"/>
    <property type="match status" value="1"/>
</dbReference>
<feature type="transmembrane region" description="Helical" evidence="3">
    <location>
        <begin position="24"/>
        <end position="48"/>
    </location>
</feature>
<evidence type="ECO:0000256" key="1">
    <source>
        <dbReference type="ARBA" id="ARBA00022723"/>
    </source>
</evidence>
<accession>A0A4R5UFH8</accession>
<dbReference type="InterPro" id="IPR029052">
    <property type="entry name" value="Metallo-depent_PP-like"/>
</dbReference>
<protein>
    <submittedName>
        <fullName evidence="5">Metallophosphoesterase</fullName>
    </submittedName>
</protein>
<keyword evidence="1" id="KW-0479">Metal-binding</keyword>
<evidence type="ECO:0000256" key="3">
    <source>
        <dbReference type="SAM" id="Phobius"/>
    </source>
</evidence>
<feature type="transmembrane region" description="Helical" evidence="3">
    <location>
        <begin position="60"/>
        <end position="82"/>
    </location>
</feature>
<dbReference type="CDD" id="cd07385">
    <property type="entry name" value="MPP_YkuE_C"/>
    <property type="match status" value="1"/>
</dbReference>
<dbReference type="InterPro" id="IPR004843">
    <property type="entry name" value="Calcineurin-like_PHP"/>
</dbReference>
<dbReference type="PANTHER" id="PTHR31302:SF31">
    <property type="entry name" value="PHOSPHODIESTERASE YAEI"/>
    <property type="match status" value="1"/>
</dbReference>